<keyword evidence="2" id="KW-1133">Transmembrane helix</keyword>
<dbReference type="Pfam" id="PF12951">
    <property type="entry name" value="PATR"/>
    <property type="match status" value="8"/>
</dbReference>
<keyword evidence="2" id="KW-0812">Transmembrane</keyword>
<name>A0A7M2WZ03_9BACT</name>
<feature type="transmembrane region" description="Helical" evidence="2">
    <location>
        <begin position="2951"/>
        <end position="2973"/>
    </location>
</feature>
<dbReference type="NCBIfam" id="TIGR02595">
    <property type="entry name" value="PEP_CTERM"/>
    <property type="match status" value="1"/>
</dbReference>
<gene>
    <name evidence="5" type="ORF">IPV69_04305</name>
</gene>
<dbReference type="KEGG" id="hbs:IPV69_04305"/>
<dbReference type="Proteomes" id="UP000593765">
    <property type="component" value="Chromosome"/>
</dbReference>
<organism evidence="5 6">
    <name type="scientific">Humisphaera borealis</name>
    <dbReference type="NCBI Taxonomy" id="2807512"/>
    <lineage>
        <taxon>Bacteria</taxon>
        <taxon>Pseudomonadati</taxon>
        <taxon>Planctomycetota</taxon>
        <taxon>Phycisphaerae</taxon>
        <taxon>Tepidisphaerales</taxon>
        <taxon>Tepidisphaeraceae</taxon>
        <taxon>Humisphaera</taxon>
    </lineage>
</organism>
<evidence type="ECO:0000259" key="4">
    <source>
        <dbReference type="Pfam" id="PF07589"/>
    </source>
</evidence>
<evidence type="ECO:0000256" key="3">
    <source>
        <dbReference type="SAM" id="SignalP"/>
    </source>
</evidence>
<keyword evidence="6" id="KW-1185">Reference proteome</keyword>
<dbReference type="NCBIfam" id="TIGR02601">
    <property type="entry name" value="autotrns_rpt"/>
    <property type="match status" value="3"/>
</dbReference>
<keyword evidence="1 3" id="KW-0732">Signal</keyword>
<feature type="domain" description="Ice-binding protein C-terminal" evidence="4">
    <location>
        <begin position="2955"/>
        <end position="2978"/>
    </location>
</feature>
<keyword evidence="2" id="KW-0472">Membrane</keyword>
<evidence type="ECO:0000313" key="5">
    <source>
        <dbReference type="EMBL" id="QOV90594.1"/>
    </source>
</evidence>
<evidence type="ECO:0000256" key="2">
    <source>
        <dbReference type="SAM" id="Phobius"/>
    </source>
</evidence>
<dbReference type="RefSeq" id="WP_206293686.1">
    <property type="nucleotide sequence ID" value="NZ_CP063458.1"/>
</dbReference>
<sequence>MSLVQKLSGRARFFNRIAMLSAAVAGAMPTSLLAADKTWNGTTSNAWNDSTNWTDAEPTSADRAIFPLLNPVTTPASGFVSLTSGRTADRLQFLNTYNLRGGDLTLASGQINVETSGAVYGQGFTTATIASALQGTSGVTKDGGGTLVLAGRNTFSGNVAVSSGTLTVINDINAGAAANTVNLNGGRLELANVQQNQVGEAFFTFAHVINVGAGGGTLSLGSPLPFGGNSGGATLTANNAITGAGVLTKAGGGRLFMMAANTSFTGELRLGHNSGQVDVRGAGTLMNASKIVVEAQSFFNVDNNSTLAYLPSAATINDRLGNATAIELRGGRFMYLGRNTSTAGQNDETIGAVTLKFGQSEIRAQRSGGGGANLTLTSLTHTSASATEGSGVVRFSTDGTGGLGQAGDTGRIFITGQANDSFLGGWALVNSTDFANYRTATGVAQYGATGYTAYGAGAAATDFVAGRIVNQTANVTLGTAGTPANFEIQALRMVGVRDLLFANATDRLYISSGGLLTDGSNSVRNVGSATTRGELTAGPSTGASGAYELFLHNNSNTTTIHSVIVDNGASPVAVVKSLDGGVSLTAVNTYTGGTNVLKGTLTAAAAGSLGSGDVRVKDGRLTLNQIGSVSGSTGKYTVETTGEIFLNYVTNPSTIATERFDLGSSAVLIGRLSGAVPAANAGMNGLTRVDSATFTGTPAAGQVLLAPDAIVGHNTALNSASNGVNDGTIINTIANLGSNADLFFGLSNDFNAGASQGVTLGVGTPWKGMSTDRTSPRQFRQGTITLNSDVIFQGLPNNNTYSQLLLGDGTSATNGTLTYVNATASPVKAFVHGRVDLNEVAPTMPSSLTWVVTPGGFLSLNQASVLGSDLAVPANNANILVQAGGTVDLASTAGAAINGNVVVEAGGVINFNDNVSLTGAGTVTVRRDGVMQIQNTDPIRGTQPFVFEPRAVIRLVADSILGLSTRLSPSATYVTYNANRVLSNQATPENLILGNGGVLTNDSQSDRTASAGFGQIVVGSGGVTFAASSGTRFRIQEDYALGANTLTIGLNDGIDGNHKLGTLSFNAGGGTGLLGSVIDVTTGATLQLENDFVIPNVTRVNLQAGSTLDVNNRTELVGSLTGAGTVLSSAGGSATFVIGADNSDATFAGAYVTGAQQVNLYKTGTGRQDLTGVSTTTANLHVNQGTIVFSGLGTGLFANYQVNRGGTLLLDNAATPLNNRLGSKIVRAAGGTITVNGHASTAVSELVDFRFDGGGAGVLNLNPTAGAGVTLSSVTLGARSISTLIVRGNQLGATPGANVATFVATTTSNAVGGNGQNAYGLGAVSIRPDILTDTPSTGGTAPLSFVTQPSTTSGFRALLPSEYASIVRNGDAREHLLVASNTTFTPTTLFNNLNYADTNNFETSIGSVTVEPGVAATIAPVDSRNIGGGRNRLVVSSGGFLVRDNGSLTINAAYLDNSNYYFHVNGASGTATVNATILGGGLTKSGSGKLTLGDGAIRYLSGNFSVNEGTLELGANNAPFTNTGTSTIATTAQTLYLSNGTLDLKGNSATLNSLISSNSTNLNVGTGGTLTNTSVTPANVTVYQNGQRFAGNVAGNINVTKSGTGNWEVLDEYAYTGTTTVRGGGMVLRERGRLLNTTAIDLRTTTLTLDLSYWNNLAPVTNRIPAAAPLTMRGSTLEFRGFDGHQTTQTVNSITIASGANYINSFPQWAGSAELSIGNLSRGGTFTTVDFRGNNGIGNLGRYGPQGFFHQDARILLGQLNGGAVPTANPANPATTTNGFFGAWAVVNEDTFATYVTPPAGPLPTNLQSIGGVVGYGANYGTGATSPAYVSGVLAASYSAAAGNVNIVDVSASFALPAGNNFVGAMRLSGNTTRDVTFAAAGNILNIESGGLVRSNNNNGTNIGTTAVRGVLTAGGAAAGSGDTVPLYAHFNQGTNTIHSVVADPDADTKLALVKSLGGNLVLTATNTYTGPTVINGGRIVAATTTAADGTSVYAVPTDVTINGGSTAGSALQLNASRQIRNGINITFNGGGFLDLPAVDNSVNEVGNLTVNWDGASANNFISAQALVDNTTLTTKLIVGGNITVTNDVLAHTPTIPAATTANTARVSNILLEFTPGAHTIDTSGTGLTGLALTANMVNSAGVTLNKTGPTMLILNAPGLASVAQFAGVMNVNNGQVRLDNNTTLAATSTLNVAAGAALIGNVNGNPIFNATINGGVLGTVANTMTIGSATSTLAVTAPSEVRLHDFYQLTTGRQIVINSIVSGAGALSIVGSEVAGQNNSFTLTNAANTYGGAITVNTNVNLISQSATKVGSAIGTATIELLSGELRIRDNGTGSNSTLAYGNAINVAANARPSINIDRVDANTNNTIALGALNLGASSTLTVNTANGYGASFTGTTVPASGTVTLNSAASINLGSLVGGANVVKSNAGTVSVGNIAATHSGSWAINGGTVRLTAAGNPLNSNPISIRTSGALQADPGTGTLALNQNLGNVTGTLRATSGLFDLTAANGTGIIQGAASFTANGVAGQLREGRLAGAADFTTPNPANFGLSSYPRMGQTNAVTQNAHTGWQDNTTWVYTGQFFDADGSFAFAETIDDSVQIRIDGVVRLQNGTYNVATTTGSTAGMNPTGTAAAGANASGGTTNFGMGPLADGWHDFEIRVGNGTGGGGPFAMTGFSNFYGIGFYDGTDPAKLTTAAGTTYERLDELLSSRFRTTEIGGTLQADAGAELKLVGFVNMEALVLNGAAAHINITGTSGVSNANWLQNLSATSSTMTVAGTHVVSIQNVLDLVAGSTTVKEGTGTLELKNVVSVAGRTGGITVNNGTLRGTGTVLGPVTIAAAGTLSPGFSAGLLSTGALTLAADSDLVIELNGTTAGTQYDQVNVTGAVNLTGANLALSLGFTPAIGTTFTIIANDQVDPVVGEFVGLTELSSFTTGGVEFSISYAGGTGNDVVLTAIPEPATAGIMALAGLGLLSRRRRRCHR</sequence>
<evidence type="ECO:0000256" key="1">
    <source>
        <dbReference type="ARBA" id="ARBA00022729"/>
    </source>
</evidence>
<dbReference type="InterPro" id="IPR013425">
    <property type="entry name" value="Autotrns_rpt"/>
</dbReference>
<proteinExistence type="predicted"/>
<dbReference type="EMBL" id="CP063458">
    <property type="protein sequence ID" value="QOV90594.1"/>
    <property type="molecule type" value="Genomic_DNA"/>
</dbReference>
<evidence type="ECO:0000313" key="6">
    <source>
        <dbReference type="Proteomes" id="UP000593765"/>
    </source>
</evidence>
<protein>
    <submittedName>
        <fullName evidence="5">Autotransporter-associated beta strand repeat-containing protein</fullName>
    </submittedName>
</protein>
<dbReference type="InterPro" id="IPR013424">
    <property type="entry name" value="Ice-binding_C"/>
</dbReference>
<feature type="signal peptide" evidence="3">
    <location>
        <begin position="1"/>
        <end position="34"/>
    </location>
</feature>
<dbReference type="Pfam" id="PF07589">
    <property type="entry name" value="PEP-CTERM"/>
    <property type="match status" value="1"/>
</dbReference>
<feature type="chain" id="PRO_5034829710" evidence="3">
    <location>
        <begin position="35"/>
        <end position="2982"/>
    </location>
</feature>
<accession>A0A7M2WZ03</accession>
<reference evidence="5 6" key="1">
    <citation type="submission" date="2020-10" db="EMBL/GenBank/DDBJ databases">
        <title>Wide distribution of Phycisphaera-like planctomycetes from WD2101 soil group in peatlands and genome analysis of the first cultivated representative.</title>
        <authorList>
            <person name="Dedysh S.N."/>
            <person name="Beletsky A.V."/>
            <person name="Ivanova A."/>
            <person name="Kulichevskaya I.S."/>
            <person name="Suzina N.E."/>
            <person name="Philippov D.A."/>
            <person name="Rakitin A.L."/>
            <person name="Mardanov A.V."/>
            <person name="Ravin N.V."/>
        </authorList>
    </citation>
    <scope>NUCLEOTIDE SEQUENCE [LARGE SCALE GENOMIC DNA]</scope>
    <source>
        <strain evidence="5 6">M1803</strain>
    </source>
</reference>